<organism evidence="7 8">
    <name type="scientific">Microlunatus parietis</name>
    <dbReference type="NCBI Taxonomy" id="682979"/>
    <lineage>
        <taxon>Bacteria</taxon>
        <taxon>Bacillati</taxon>
        <taxon>Actinomycetota</taxon>
        <taxon>Actinomycetes</taxon>
        <taxon>Propionibacteriales</taxon>
        <taxon>Propionibacteriaceae</taxon>
        <taxon>Microlunatus</taxon>
    </lineage>
</organism>
<feature type="transmembrane region" description="Helical" evidence="4">
    <location>
        <begin position="153"/>
        <end position="173"/>
    </location>
</feature>
<dbReference type="CDD" id="cd16917">
    <property type="entry name" value="HATPase_UhpB-NarQ-NarX-like"/>
    <property type="match status" value="1"/>
</dbReference>
<dbReference type="GO" id="GO:0000155">
    <property type="term" value="F:phosphorelay sensor kinase activity"/>
    <property type="evidence" value="ECO:0007669"/>
    <property type="project" value="InterPro"/>
</dbReference>
<gene>
    <name evidence="7" type="ORF">BKA15_003901</name>
</gene>
<evidence type="ECO:0000256" key="2">
    <source>
        <dbReference type="ARBA" id="ARBA00022777"/>
    </source>
</evidence>
<dbReference type="Proteomes" id="UP000569914">
    <property type="component" value="Unassembled WGS sequence"/>
</dbReference>
<feature type="transmembrane region" description="Helical" evidence="4">
    <location>
        <begin position="128"/>
        <end position="147"/>
    </location>
</feature>
<keyword evidence="4" id="KW-0812">Transmembrane</keyword>
<feature type="transmembrane region" description="Helical" evidence="4">
    <location>
        <begin position="17"/>
        <end position="34"/>
    </location>
</feature>
<keyword evidence="3" id="KW-0902">Two-component regulatory system</keyword>
<evidence type="ECO:0000256" key="1">
    <source>
        <dbReference type="ARBA" id="ARBA00022679"/>
    </source>
</evidence>
<accession>A0A7Y9LC88</accession>
<proteinExistence type="predicted"/>
<feature type="transmembrane region" description="Helical" evidence="4">
    <location>
        <begin position="46"/>
        <end position="70"/>
    </location>
</feature>
<dbReference type="InterPro" id="IPR003594">
    <property type="entry name" value="HATPase_dom"/>
</dbReference>
<dbReference type="RefSeq" id="WP_179753458.1">
    <property type="nucleotide sequence ID" value="NZ_JACCBU010000001.1"/>
</dbReference>
<comment type="caution">
    <text evidence="7">The sequence shown here is derived from an EMBL/GenBank/DDBJ whole genome shotgun (WGS) entry which is preliminary data.</text>
</comment>
<name>A0A7Y9LC88_9ACTN</name>
<sequence length="392" mass="42051">MINGADLRSLPRLFYRHWWQVLTPLSLIMLGYPIRNAVEAGPALPTSMISFAGAVLFAAGFTYLMCWLRPAPLLVGPPAAAGLWLRRGLIIALAVLLIMLAQVTGPAWLSLFFHVGMAVGVMLPVREAYLGVAVLVVVLLVLGWPYGLSFLGLPVGLLGLWGAATIGQTANLAELIMARRRLAELAVAEERLRFARDLHDLLGHSLSLISLKTELGERLIDADPVRARTEIADAHAVARRSLREVREAVGGYRRPVLTTELDGARELLESAGIETVIDDQLDGDPIRHDAVLAWAVREAVTNVVRHSGAGRCRIELRRSGRLICLVVDDDGRGPARTLPSQAGPGSGLAGPGSGLAGLAERVHQADGATLTIEDLGPGFRLRVTVPAEPEVP</sequence>
<feature type="domain" description="Signal transduction histidine kinase subgroup 3 dimerisation and phosphoacceptor" evidence="6">
    <location>
        <begin position="190"/>
        <end position="256"/>
    </location>
</feature>
<feature type="transmembrane region" description="Helical" evidence="4">
    <location>
        <begin position="90"/>
        <end position="116"/>
    </location>
</feature>
<evidence type="ECO:0000259" key="6">
    <source>
        <dbReference type="Pfam" id="PF07730"/>
    </source>
</evidence>
<evidence type="ECO:0000256" key="3">
    <source>
        <dbReference type="ARBA" id="ARBA00023012"/>
    </source>
</evidence>
<dbReference type="InterPro" id="IPR011712">
    <property type="entry name" value="Sig_transdc_His_kin_sub3_dim/P"/>
</dbReference>
<dbReference type="Gene3D" id="3.30.565.10">
    <property type="entry name" value="Histidine kinase-like ATPase, C-terminal domain"/>
    <property type="match status" value="1"/>
</dbReference>
<protein>
    <submittedName>
        <fullName evidence="7">Two-component system sensor histidine kinase DesK</fullName>
        <ecNumber evidence="7">2.7.13.3</ecNumber>
    </submittedName>
</protein>
<evidence type="ECO:0000256" key="4">
    <source>
        <dbReference type="SAM" id="Phobius"/>
    </source>
</evidence>
<dbReference type="GO" id="GO:0016020">
    <property type="term" value="C:membrane"/>
    <property type="evidence" value="ECO:0007669"/>
    <property type="project" value="InterPro"/>
</dbReference>
<keyword evidence="2 7" id="KW-0418">Kinase</keyword>
<dbReference type="PANTHER" id="PTHR24421:SF63">
    <property type="entry name" value="SENSOR HISTIDINE KINASE DESK"/>
    <property type="match status" value="1"/>
</dbReference>
<dbReference type="Pfam" id="PF07730">
    <property type="entry name" value="HisKA_3"/>
    <property type="match status" value="1"/>
</dbReference>
<dbReference type="InterPro" id="IPR050482">
    <property type="entry name" value="Sensor_HK_TwoCompSys"/>
</dbReference>
<evidence type="ECO:0000259" key="5">
    <source>
        <dbReference type="Pfam" id="PF02518"/>
    </source>
</evidence>
<dbReference type="InterPro" id="IPR036890">
    <property type="entry name" value="HATPase_C_sf"/>
</dbReference>
<evidence type="ECO:0000313" key="8">
    <source>
        <dbReference type="Proteomes" id="UP000569914"/>
    </source>
</evidence>
<keyword evidence="4" id="KW-1133">Transmembrane helix</keyword>
<keyword evidence="4" id="KW-0472">Membrane</keyword>
<keyword evidence="1 7" id="KW-0808">Transferase</keyword>
<dbReference type="PANTHER" id="PTHR24421">
    <property type="entry name" value="NITRATE/NITRITE SENSOR PROTEIN NARX-RELATED"/>
    <property type="match status" value="1"/>
</dbReference>
<reference evidence="7 8" key="1">
    <citation type="submission" date="2020-07" db="EMBL/GenBank/DDBJ databases">
        <title>Sequencing the genomes of 1000 actinobacteria strains.</title>
        <authorList>
            <person name="Klenk H.-P."/>
        </authorList>
    </citation>
    <scope>NUCLEOTIDE SEQUENCE [LARGE SCALE GENOMIC DNA]</scope>
    <source>
        <strain evidence="7 8">DSM 22083</strain>
    </source>
</reference>
<dbReference type="GO" id="GO:0046983">
    <property type="term" value="F:protein dimerization activity"/>
    <property type="evidence" value="ECO:0007669"/>
    <property type="project" value="InterPro"/>
</dbReference>
<dbReference type="Gene3D" id="1.20.5.1930">
    <property type="match status" value="1"/>
</dbReference>
<evidence type="ECO:0000313" key="7">
    <source>
        <dbReference type="EMBL" id="NYE72572.1"/>
    </source>
</evidence>
<dbReference type="AlphaFoldDB" id="A0A7Y9LC88"/>
<keyword evidence="8" id="KW-1185">Reference proteome</keyword>
<dbReference type="Pfam" id="PF02518">
    <property type="entry name" value="HATPase_c"/>
    <property type="match status" value="1"/>
</dbReference>
<dbReference type="SUPFAM" id="SSF55874">
    <property type="entry name" value="ATPase domain of HSP90 chaperone/DNA topoisomerase II/histidine kinase"/>
    <property type="match status" value="1"/>
</dbReference>
<dbReference type="EMBL" id="JACCBU010000001">
    <property type="protein sequence ID" value="NYE72572.1"/>
    <property type="molecule type" value="Genomic_DNA"/>
</dbReference>
<dbReference type="EC" id="2.7.13.3" evidence="7"/>
<feature type="domain" description="Histidine kinase/HSP90-like ATPase" evidence="5">
    <location>
        <begin position="294"/>
        <end position="388"/>
    </location>
</feature>